<feature type="transmembrane region" description="Helical" evidence="1">
    <location>
        <begin position="101"/>
        <end position="120"/>
    </location>
</feature>
<dbReference type="AlphaFoldDB" id="A0A7J4J160"/>
<accession>A0A7J4J160</accession>
<evidence type="ECO:0000256" key="1">
    <source>
        <dbReference type="SAM" id="Phobius"/>
    </source>
</evidence>
<dbReference type="EMBL" id="DUGC01000060">
    <property type="protein sequence ID" value="HIH09797.1"/>
    <property type="molecule type" value="Genomic_DNA"/>
</dbReference>
<evidence type="ECO:0000313" key="2">
    <source>
        <dbReference type="EMBL" id="HIH09797.1"/>
    </source>
</evidence>
<protein>
    <submittedName>
        <fullName evidence="2">Uncharacterized protein</fullName>
    </submittedName>
</protein>
<feature type="transmembrane region" description="Helical" evidence="1">
    <location>
        <begin position="45"/>
        <end position="62"/>
    </location>
</feature>
<comment type="caution">
    <text evidence="2">The sequence shown here is derived from an EMBL/GenBank/DDBJ whole genome shotgun (WGS) entry which is preliminary data.</text>
</comment>
<proteinExistence type="predicted"/>
<dbReference type="Proteomes" id="UP000565078">
    <property type="component" value="Unassembled WGS sequence"/>
</dbReference>
<name>A0A7J4J160_9ARCH</name>
<gene>
    <name evidence="2" type="ORF">HA254_03945</name>
</gene>
<keyword evidence="1" id="KW-0812">Transmembrane</keyword>
<keyword evidence="1" id="KW-0472">Membrane</keyword>
<evidence type="ECO:0000313" key="3">
    <source>
        <dbReference type="Proteomes" id="UP000565078"/>
    </source>
</evidence>
<sequence length="122" mass="14220">MVFFEAIQALFTLNFQFFIDIIMGNLLWVFAFYVMIHIFFDGKKMLYWFVLWGFLLWAILDWEGLTGMSFTGAMFLLFYYTTKLALLAIVETTPALRKYMVLLSSVQAYVLILIFTFLVGGG</sequence>
<organism evidence="2 3">
    <name type="scientific">Candidatus Iainarchaeum sp</name>
    <dbReference type="NCBI Taxonomy" id="3101447"/>
    <lineage>
        <taxon>Archaea</taxon>
        <taxon>Candidatus Iainarchaeota</taxon>
        <taxon>Candidatus Iainarchaeia</taxon>
        <taxon>Candidatus Iainarchaeales</taxon>
        <taxon>Candidatus Iainarchaeaceae</taxon>
        <taxon>Candidatus Iainarchaeum</taxon>
    </lineage>
</organism>
<feature type="transmembrane region" description="Helical" evidence="1">
    <location>
        <begin position="6"/>
        <end position="33"/>
    </location>
</feature>
<feature type="transmembrane region" description="Helical" evidence="1">
    <location>
        <begin position="68"/>
        <end position="89"/>
    </location>
</feature>
<keyword evidence="1" id="KW-1133">Transmembrane helix</keyword>
<reference evidence="3" key="1">
    <citation type="journal article" date="2020" name="bioRxiv">
        <title>A rank-normalized archaeal taxonomy based on genome phylogeny resolves widespread incomplete and uneven classifications.</title>
        <authorList>
            <person name="Rinke C."/>
            <person name="Chuvochina M."/>
            <person name="Mussig A.J."/>
            <person name="Chaumeil P.-A."/>
            <person name="Waite D.W."/>
            <person name="Whitman W.B."/>
            <person name="Parks D.H."/>
            <person name="Hugenholtz P."/>
        </authorList>
    </citation>
    <scope>NUCLEOTIDE SEQUENCE [LARGE SCALE GENOMIC DNA]</scope>
</reference>